<accession>A0A5C1QKN9</accession>
<organism evidence="1 2">
    <name type="scientific">Oceanispirochaeta crateris</name>
    <dbReference type="NCBI Taxonomy" id="2518645"/>
    <lineage>
        <taxon>Bacteria</taxon>
        <taxon>Pseudomonadati</taxon>
        <taxon>Spirochaetota</taxon>
        <taxon>Spirochaetia</taxon>
        <taxon>Spirochaetales</taxon>
        <taxon>Spirochaetaceae</taxon>
        <taxon>Oceanispirochaeta</taxon>
    </lineage>
</organism>
<dbReference type="OrthoDB" id="369341at2"/>
<dbReference type="Proteomes" id="UP000324209">
    <property type="component" value="Chromosome"/>
</dbReference>
<name>A0A5C1QKN9_9SPIO</name>
<protein>
    <recommendedName>
        <fullName evidence="3">Porin</fullName>
    </recommendedName>
</protein>
<keyword evidence="2" id="KW-1185">Reference proteome</keyword>
<sequence>MIRRFLVLLVFCFNMTIPVFSLDFQFVSFMDYYGGIEPSEGYDHLRNRIFISPKVTGFSNDGHLEWQVSGQFWYQTMEDPEWIDPWDILGESFLFLQSDNFDVTVGQKVISYGFSDLYGPLNVLHSTHRTTLSVDDPYDSRRPDPLIQIRYFPDYTSSFELTYIPVTRPDIENQNTIALTETNDLVQWSDEPFLLENLHSVFLNYSRYGELFDLQLFYGFYTEHTPDFNILEVNSEVSTVIRPVYHKKHTLGAAYSTGIGHSTLSQDLALNLAHDLDGSDLGGQNSDITLNSQLLMNLPGNILSQFSFVYSYIINYEEDPSGVDADAAEYLSEEIQSFHNQPYEHLAFMVGHFERSFLREKLKSQINIAFFFSPDILLTPRLSYALNDYWNLDTGADITLGEPSDLDLRRNPGNDNFYIRLVWRY</sequence>
<evidence type="ECO:0000313" key="2">
    <source>
        <dbReference type="Proteomes" id="UP000324209"/>
    </source>
</evidence>
<dbReference type="RefSeq" id="WP_149485178.1">
    <property type="nucleotide sequence ID" value="NZ_CP036150.1"/>
</dbReference>
<gene>
    <name evidence="1" type="ORF">EXM22_03505</name>
</gene>
<evidence type="ECO:0008006" key="3">
    <source>
        <dbReference type="Google" id="ProtNLM"/>
    </source>
</evidence>
<dbReference type="KEGG" id="ock:EXM22_03505"/>
<reference evidence="1 2" key="1">
    <citation type="submission" date="2019-02" db="EMBL/GenBank/DDBJ databases">
        <title>Complete Genome Sequence and Methylome Analysis of free living Spirochaetas.</title>
        <authorList>
            <person name="Fomenkov A."/>
            <person name="Dubinina G."/>
            <person name="Leshcheva N."/>
            <person name="Mikheeva N."/>
            <person name="Grabovich M."/>
            <person name="Vincze T."/>
            <person name="Roberts R.J."/>
        </authorList>
    </citation>
    <scope>NUCLEOTIDE SEQUENCE [LARGE SCALE GENOMIC DNA]</scope>
    <source>
        <strain evidence="1 2">K2</strain>
    </source>
</reference>
<proteinExistence type="predicted"/>
<evidence type="ECO:0000313" key="1">
    <source>
        <dbReference type="EMBL" id="QEN07096.1"/>
    </source>
</evidence>
<dbReference type="AlphaFoldDB" id="A0A5C1QKN9"/>
<dbReference type="EMBL" id="CP036150">
    <property type="protein sequence ID" value="QEN07096.1"/>
    <property type="molecule type" value="Genomic_DNA"/>
</dbReference>